<evidence type="ECO:0000313" key="3">
    <source>
        <dbReference type="EMBL" id="GMH06553.1"/>
    </source>
</evidence>
<keyword evidence="1" id="KW-0812">Transmembrane</keyword>
<evidence type="ECO:0000313" key="4">
    <source>
        <dbReference type="Proteomes" id="UP001279734"/>
    </source>
</evidence>
<feature type="transmembrane region" description="Helical" evidence="1">
    <location>
        <begin position="26"/>
        <end position="46"/>
    </location>
</feature>
<sequence>MMKHQKNHQFGQLHYGSFMPRATEEVLGILVISGIVPLPTLLPVAITDHRVKSDNTTSNGTFSDLGKLSMGHVKAYKHIFDLRAMALMCPVVKPEQFVVLVRDIPPTPDGNPEGTRPMNRTRFLGLVGKKVDNTHLRKLLPFLKVVVDKKIVSTVPEAYLPQIALIVFLALLPKLLLFLSKAGGIPSESQVVRTHQANTSISRF</sequence>
<comment type="caution">
    <text evidence="3">The sequence shown here is derived from an EMBL/GenBank/DDBJ whole genome shotgun (WGS) entry which is preliminary data.</text>
</comment>
<dbReference type="GO" id="GO:0005227">
    <property type="term" value="F:calcium-activated cation channel activity"/>
    <property type="evidence" value="ECO:0007669"/>
    <property type="project" value="InterPro"/>
</dbReference>
<accession>A0AAD3XJ81</accession>
<dbReference type="PANTHER" id="PTHR13018">
    <property type="entry name" value="PROBABLE MEMBRANE PROTEIN DUF221-RELATED"/>
    <property type="match status" value="1"/>
</dbReference>
<dbReference type="PANTHER" id="PTHR13018:SF100">
    <property type="entry name" value="CSC1-LIKE PROTEIN ERD4"/>
    <property type="match status" value="1"/>
</dbReference>
<keyword evidence="1" id="KW-0472">Membrane</keyword>
<proteinExistence type="predicted"/>
<dbReference type="GO" id="GO:0005886">
    <property type="term" value="C:plasma membrane"/>
    <property type="evidence" value="ECO:0007669"/>
    <property type="project" value="TreeGrafter"/>
</dbReference>
<keyword evidence="1" id="KW-1133">Transmembrane helix</keyword>
<evidence type="ECO:0000256" key="1">
    <source>
        <dbReference type="SAM" id="Phobius"/>
    </source>
</evidence>
<feature type="domain" description="CSC1/OSCA1-like 7TM region" evidence="2">
    <location>
        <begin position="134"/>
        <end position="196"/>
    </location>
</feature>
<gene>
    <name evidence="3" type="ORF">Nepgr_008393</name>
</gene>
<dbReference type="InterPro" id="IPR003864">
    <property type="entry name" value="CSC1/OSCA1-like_7TM"/>
</dbReference>
<keyword evidence="4" id="KW-1185">Reference proteome</keyword>
<evidence type="ECO:0000259" key="2">
    <source>
        <dbReference type="Pfam" id="PF02714"/>
    </source>
</evidence>
<dbReference type="Proteomes" id="UP001279734">
    <property type="component" value="Unassembled WGS sequence"/>
</dbReference>
<dbReference type="AlphaFoldDB" id="A0AAD3XJ81"/>
<dbReference type="InterPro" id="IPR045122">
    <property type="entry name" value="Csc1-like"/>
</dbReference>
<dbReference type="Pfam" id="PF02714">
    <property type="entry name" value="RSN1_7TM"/>
    <property type="match status" value="1"/>
</dbReference>
<name>A0AAD3XJ81_NEPGR</name>
<protein>
    <recommendedName>
        <fullName evidence="2">CSC1/OSCA1-like 7TM region domain-containing protein</fullName>
    </recommendedName>
</protein>
<organism evidence="3 4">
    <name type="scientific">Nepenthes gracilis</name>
    <name type="common">Slender pitcher plant</name>
    <dbReference type="NCBI Taxonomy" id="150966"/>
    <lineage>
        <taxon>Eukaryota</taxon>
        <taxon>Viridiplantae</taxon>
        <taxon>Streptophyta</taxon>
        <taxon>Embryophyta</taxon>
        <taxon>Tracheophyta</taxon>
        <taxon>Spermatophyta</taxon>
        <taxon>Magnoliopsida</taxon>
        <taxon>eudicotyledons</taxon>
        <taxon>Gunneridae</taxon>
        <taxon>Pentapetalae</taxon>
        <taxon>Caryophyllales</taxon>
        <taxon>Nepenthaceae</taxon>
        <taxon>Nepenthes</taxon>
    </lineage>
</organism>
<dbReference type="EMBL" id="BSYO01000006">
    <property type="protein sequence ID" value="GMH06553.1"/>
    <property type="molecule type" value="Genomic_DNA"/>
</dbReference>
<feature type="transmembrane region" description="Helical" evidence="1">
    <location>
        <begin position="159"/>
        <end position="179"/>
    </location>
</feature>
<reference evidence="3" key="1">
    <citation type="submission" date="2023-05" db="EMBL/GenBank/DDBJ databases">
        <title>Nepenthes gracilis genome sequencing.</title>
        <authorList>
            <person name="Fukushima K."/>
        </authorList>
    </citation>
    <scope>NUCLEOTIDE SEQUENCE</scope>
    <source>
        <strain evidence="3">SING2019-196</strain>
    </source>
</reference>